<dbReference type="OrthoDB" id="4087970at2759"/>
<dbReference type="EMBL" id="JYNV01000187">
    <property type="protein sequence ID" value="KZM23700.1"/>
    <property type="molecule type" value="Genomic_DNA"/>
</dbReference>
<keyword evidence="5" id="KW-1185">Reference proteome</keyword>
<accession>A0A163EHE4</accession>
<reference evidence="4 5" key="1">
    <citation type="journal article" date="2016" name="Sci. Rep.">
        <title>Draft genome sequencing and secretome analysis of fungal phytopathogen Ascochyta rabiei provides insight into the necrotrophic effector repertoire.</title>
        <authorList>
            <person name="Verma S."/>
            <person name="Gazara R.K."/>
            <person name="Nizam S."/>
            <person name="Parween S."/>
            <person name="Chattopadhyay D."/>
            <person name="Verma P.K."/>
        </authorList>
    </citation>
    <scope>NUCLEOTIDE SEQUENCE [LARGE SCALE GENOMIC DNA]</scope>
    <source>
        <strain evidence="4 5">ArDII</strain>
    </source>
</reference>
<protein>
    <recommendedName>
        <fullName evidence="2">DUF2423 domain-containing protein</fullName>
    </recommendedName>
</protein>
<feature type="domain" description="DUF2423" evidence="2">
    <location>
        <begin position="1"/>
        <end position="42"/>
    </location>
</feature>
<dbReference type="Proteomes" id="UP000076837">
    <property type="component" value="Unassembled WGS sequence"/>
</dbReference>
<dbReference type="EMBL" id="JYNV01000285">
    <property type="protein sequence ID" value="KZM20168.1"/>
    <property type="molecule type" value="Genomic_DNA"/>
</dbReference>
<dbReference type="Pfam" id="PF10338">
    <property type="entry name" value="YBL028C_N"/>
    <property type="match status" value="1"/>
</dbReference>
<evidence type="ECO:0000259" key="2">
    <source>
        <dbReference type="Pfam" id="PF10338"/>
    </source>
</evidence>
<evidence type="ECO:0000313" key="5">
    <source>
        <dbReference type="Proteomes" id="UP000076837"/>
    </source>
</evidence>
<gene>
    <name evidence="4" type="ORF">ST47_g5198</name>
    <name evidence="3" type="ORF">ST47_g8713</name>
</gene>
<feature type="compositionally biased region" description="Basic and acidic residues" evidence="1">
    <location>
        <begin position="80"/>
        <end position="95"/>
    </location>
</feature>
<comment type="caution">
    <text evidence="4">The sequence shown here is derived from an EMBL/GenBank/DDBJ whole genome shotgun (WGS) entry which is preliminary data.</text>
</comment>
<feature type="region of interest" description="Disordered" evidence="1">
    <location>
        <begin position="38"/>
        <end position="145"/>
    </location>
</feature>
<sequence length="145" mass="15982">MAKGLRASTERANRRKLRANVFGPVEKARADRLHAKLLATINSEKPAPPEKKQMDVDEEGMDPPASSCLPRANDTAAATEAKEDLSKDMDVDAKSSAKKPNRGQNDRRTKNQRARKPRNSMTFPSSRGKGALKPFTGKGRVSKRK</sequence>
<proteinExistence type="predicted"/>
<dbReference type="GO" id="GO:0030687">
    <property type="term" value="C:preribosome, large subunit precursor"/>
    <property type="evidence" value="ECO:0007669"/>
    <property type="project" value="TreeGrafter"/>
</dbReference>
<dbReference type="AlphaFoldDB" id="A0A163EHE4"/>
<dbReference type="InterPro" id="IPR019434">
    <property type="entry name" value="DUF2423"/>
</dbReference>
<evidence type="ECO:0000256" key="1">
    <source>
        <dbReference type="SAM" id="MobiDB-lite"/>
    </source>
</evidence>
<name>A0A163EHE4_DIDRA</name>
<evidence type="ECO:0000313" key="3">
    <source>
        <dbReference type="EMBL" id="KZM20168.1"/>
    </source>
</evidence>
<dbReference type="PANTHER" id="PTHR28219:SF1">
    <property type="entry name" value="UPF0642 PROTEIN YBL028C"/>
    <property type="match status" value="1"/>
</dbReference>
<dbReference type="PANTHER" id="PTHR28219">
    <property type="entry name" value="UPF0642 PROTEIN YBL028C"/>
    <property type="match status" value="1"/>
</dbReference>
<evidence type="ECO:0000313" key="4">
    <source>
        <dbReference type="EMBL" id="KZM23700.1"/>
    </source>
</evidence>
<organism evidence="4 5">
    <name type="scientific">Didymella rabiei</name>
    <name type="common">Chickpea ascochyta blight fungus</name>
    <name type="synonym">Mycosphaerella rabiei</name>
    <dbReference type="NCBI Taxonomy" id="5454"/>
    <lineage>
        <taxon>Eukaryota</taxon>
        <taxon>Fungi</taxon>
        <taxon>Dikarya</taxon>
        <taxon>Ascomycota</taxon>
        <taxon>Pezizomycotina</taxon>
        <taxon>Dothideomycetes</taxon>
        <taxon>Pleosporomycetidae</taxon>
        <taxon>Pleosporales</taxon>
        <taxon>Pleosporineae</taxon>
        <taxon>Didymellaceae</taxon>
        <taxon>Ascochyta</taxon>
    </lineage>
</organism>